<proteinExistence type="predicted"/>
<dbReference type="EMBL" id="ML211255">
    <property type="protein sequence ID" value="TFK85403.1"/>
    <property type="molecule type" value="Genomic_DNA"/>
</dbReference>
<reference evidence="2 3" key="1">
    <citation type="journal article" date="2019" name="Nat. Ecol. Evol.">
        <title>Megaphylogeny resolves global patterns of mushroom evolution.</title>
        <authorList>
            <person name="Varga T."/>
            <person name="Krizsan K."/>
            <person name="Foldi C."/>
            <person name="Dima B."/>
            <person name="Sanchez-Garcia M."/>
            <person name="Sanchez-Ramirez S."/>
            <person name="Szollosi G.J."/>
            <person name="Szarkandi J.G."/>
            <person name="Papp V."/>
            <person name="Albert L."/>
            <person name="Andreopoulos W."/>
            <person name="Angelini C."/>
            <person name="Antonin V."/>
            <person name="Barry K.W."/>
            <person name="Bougher N.L."/>
            <person name="Buchanan P."/>
            <person name="Buyck B."/>
            <person name="Bense V."/>
            <person name="Catcheside P."/>
            <person name="Chovatia M."/>
            <person name="Cooper J."/>
            <person name="Damon W."/>
            <person name="Desjardin D."/>
            <person name="Finy P."/>
            <person name="Geml J."/>
            <person name="Haridas S."/>
            <person name="Hughes K."/>
            <person name="Justo A."/>
            <person name="Karasinski D."/>
            <person name="Kautmanova I."/>
            <person name="Kiss B."/>
            <person name="Kocsube S."/>
            <person name="Kotiranta H."/>
            <person name="LaButti K.M."/>
            <person name="Lechner B.E."/>
            <person name="Liimatainen K."/>
            <person name="Lipzen A."/>
            <person name="Lukacs Z."/>
            <person name="Mihaltcheva S."/>
            <person name="Morgado L.N."/>
            <person name="Niskanen T."/>
            <person name="Noordeloos M.E."/>
            <person name="Ohm R.A."/>
            <person name="Ortiz-Santana B."/>
            <person name="Ovrebo C."/>
            <person name="Racz N."/>
            <person name="Riley R."/>
            <person name="Savchenko A."/>
            <person name="Shiryaev A."/>
            <person name="Soop K."/>
            <person name="Spirin V."/>
            <person name="Szebenyi C."/>
            <person name="Tomsovsky M."/>
            <person name="Tulloss R.E."/>
            <person name="Uehling J."/>
            <person name="Grigoriev I.V."/>
            <person name="Vagvolgyi C."/>
            <person name="Papp T."/>
            <person name="Martin F.M."/>
            <person name="Miettinen O."/>
            <person name="Hibbett D.S."/>
            <person name="Nagy L.G."/>
        </authorList>
    </citation>
    <scope>NUCLEOTIDE SEQUENCE [LARGE SCALE GENOMIC DNA]</scope>
    <source>
        <strain evidence="2 3">HHB13444</strain>
    </source>
</reference>
<dbReference type="AlphaFoldDB" id="A0A5C3PHM0"/>
<keyword evidence="3" id="KW-1185">Reference proteome</keyword>
<dbReference type="InParanoid" id="A0A5C3PHM0"/>
<sequence>MLEGKLRGTTACIDLTDDDDTRPVTTDSARVGAATSEASYHMRTPGGGPENSIDLEPIKWHQPPVVVPRPAREAAESKRMARVEHSIRNTPMSNTPLPADVLLLIFDALNERKPHPTLRACALTCRAMCPLAQARLFKHIELDDEVEYFAAFTRTIDQSPHLAPLVKTLTISIPFMDDWPDEEEIPDCPLPLHVVERLTGLRSAYFEGMPEGGPDTDEPLMMLSFFKLFGSLATLTNVTFYYVTFRDLAELADLVWSFPSVTFLTLVMCHVPPNHATEAHGDPRAVPHSLLCSGRCRRLRALALLDMYFPLYLSLPIWGTAVTTLEINNDEDIHAIVDHFSGTSAFPHLQHLELDIFNMPAGVTADVIRFLATDSLRYISVGHPLFYLDHPSCHPEEFDAALDEFRQLHLDQLLSQRALRGLARLAWKCRLPQEPEFAGASDRIRAIVPNASQRGVFVLEEVVE</sequence>
<protein>
    <recommendedName>
        <fullName evidence="4">F-box domain-containing protein</fullName>
    </recommendedName>
</protein>
<accession>A0A5C3PHM0</accession>
<evidence type="ECO:0000256" key="1">
    <source>
        <dbReference type="SAM" id="MobiDB-lite"/>
    </source>
</evidence>
<evidence type="ECO:0000313" key="2">
    <source>
        <dbReference type="EMBL" id="TFK85403.1"/>
    </source>
</evidence>
<evidence type="ECO:0008006" key="4">
    <source>
        <dbReference type="Google" id="ProtNLM"/>
    </source>
</evidence>
<evidence type="ECO:0000313" key="3">
    <source>
        <dbReference type="Proteomes" id="UP000308197"/>
    </source>
</evidence>
<name>A0A5C3PHM0_9APHY</name>
<dbReference type="Proteomes" id="UP000308197">
    <property type="component" value="Unassembled WGS sequence"/>
</dbReference>
<feature type="region of interest" description="Disordered" evidence="1">
    <location>
        <begin position="23"/>
        <end position="49"/>
    </location>
</feature>
<gene>
    <name evidence="2" type="ORF">K466DRAFT_525906</name>
</gene>
<organism evidence="2 3">
    <name type="scientific">Polyporus arcularius HHB13444</name>
    <dbReference type="NCBI Taxonomy" id="1314778"/>
    <lineage>
        <taxon>Eukaryota</taxon>
        <taxon>Fungi</taxon>
        <taxon>Dikarya</taxon>
        <taxon>Basidiomycota</taxon>
        <taxon>Agaricomycotina</taxon>
        <taxon>Agaricomycetes</taxon>
        <taxon>Polyporales</taxon>
        <taxon>Polyporaceae</taxon>
        <taxon>Polyporus</taxon>
    </lineage>
</organism>
<dbReference type="STRING" id="1314778.A0A5C3PHM0"/>